<organism evidence="4 5">
    <name type="scientific">Meridianimarinicoccus marinus</name>
    <dbReference type="NCBI Taxonomy" id="3231483"/>
    <lineage>
        <taxon>Bacteria</taxon>
        <taxon>Pseudomonadati</taxon>
        <taxon>Pseudomonadota</taxon>
        <taxon>Alphaproteobacteria</taxon>
        <taxon>Rhodobacterales</taxon>
        <taxon>Paracoccaceae</taxon>
        <taxon>Meridianimarinicoccus</taxon>
    </lineage>
</organism>
<dbReference type="PANTHER" id="PTHR43861">
    <property type="entry name" value="TRANS-ACONITATE 2-METHYLTRANSFERASE-RELATED"/>
    <property type="match status" value="1"/>
</dbReference>
<dbReference type="InterPro" id="IPR041698">
    <property type="entry name" value="Methyltransf_25"/>
</dbReference>
<dbReference type="GO" id="GO:0008168">
    <property type="term" value="F:methyltransferase activity"/>
    <property type="evidence" value="ECO:0007669"/>
    <property type="project" value="UniProtKB-KW"/>
</dbReference>
<dbReference type="RefSeq" id="WP_366191682.1">
    <property type="nucleotide sequence ID" value="NZ_JBFBVU010000003.1"/>
</dbReference>
<evidence type="ECO:0000313" key="5">
    <source>
        <dbReference type="Proteomes" id="UP001553161"/>
    </source>
</evidence>
<dbReference type="InterPro" id="IPR029063">
    <property type="entry name" value="SAM-dependent_MTases_sf"/>
</dbReference>
<evidence type="ECO:0000313" key="4">
    <source>
        <dbReference type="EMBL" id="MEV8465888.1"/>
    </source>
</evidence>
<reference evidence="4 5" key="1">
    <citation type="submission" date="2024-07" db="EMBL/GenBank/DDBJ databases">
        <authorList>
            <person name="Kang M."/>
        </authorList>
    </citation>
    <scope>NUCLEOTIDE SEQUENCE [LARGE SCALE GENOMIC DNA]</scope>
    <source>
        <strain evidence="4 5">DFM31</strain>
    </source>
</reference>
<keyword evidence="5" id="KW-1185">Reference proteome</keyword>
<comment type="caution">
    <text evidence="4">The sequence shown here is derived from an EMBL/GenBank/DDBJ whole genome shotgun (WGS) entry which is preliminary data.</text>
</comment>
<protein>
    <submittedName>
        <fullName evidence="4">Class I SAM-dependent methyltransferase</fullName>
        <ecNumber evidence="4">2.1.1.-</ecNumber>
    </submittedName>
</protein>
<dbReference type="Proteomes" id="UP001553161">
    <property type="component" value="Unassembled WGS sequence"/>
</dbReference>
<dbReference type="CDD" id="cd02440">
    <property type="entry name" value="AdoMet_MTases"/>
    <property type="match status" value="1"/>
</dbReference>
<dbReference type="SUPFAM" id="SSF53335">
    <property type="entry name" value="S-adenosyl-L-methionine-dependent methyltransferases"/>
    <property type="match status" value="1"/>
</dbReference>
<sequence length="211" mass="22656">MKDATQFWDGIAPRYAKSPIQDMDAYTYTLDRTRSYLRDSDRVLELGCGTGSTALLLADGVDSYLATDLSGAMIDIGRDKAAAQGTDNLEFRQCDALAAGVEGPFDAVLGLNLLHLVPDARAVLARAHALLAPGGLLITKTPCPTDRSTPLKIRAMLLALPIAQLLGKAPAVNFLKIAELEDAVTEAGFDIIETGNYPARPPSRYIVARKR</sequence>
<dbReference type="EC" id="2.1.1.-" evidence="4"/>
<evidence type="ECO:0000256" key="2">
    <source>
        <dbReference type="ARBA" id="ARBA00022679"/>
    </source>
</evidence>
<evidence type="ECO:0000259" key="3">
    <source>
        <dbReference type="Pfam" id="PF13649"/>
    </source>
</evidence>
<accession>A0ABV3L2Z6</accession>
<proteinExistence type="predicted"/>
<dbReference type="PANTHER" id="PTHR43861:SF1">
    <property type="entry name" value="TRANS-ACONITATE 2-METHYLTRANSFERASE"/>
    <property type="match status" value="1"/>
</dbReference>
<dbReference type="Pfam" id="PF13649">
    <property type="entry name" value="Methyltransf_25"/>
    <property type="match status" value="1"/>
</dbReference>
<feature type="domain" description="Methyltransferase" evidence="3">
    <location>
        <begin position="43"/>
        <end position="135"/>
    </location>
</feature>
<dbReference type="EMBL" id="JBFBVU010000003">
    <property type="protein sequence ID" value="MEV8465888.1"/>
    <property type="molecule type" value="Genomic_DNA"/>
</dbReference>
<name>A0ABV3L2Z6_9RHOB</name>
<dbReference type="GO" id="GO:0032259">
    <property type="term" value="P:methylation"/>
    <property type="evidence" value="ECO:0007669"/>
    <property type="project" value="UniProtKB-KW"/>
</dbReference>
<gene>
    <name evidence="4" type="ORF">AB0T83_03720</name>
</gene>
<dbReference type="Gene3D" id="3.40.50.150">
    <property type="entry name" value="Vaccinia Virus protein VP39"/>
    <property type="match status" value="1"/>
</dbReference>
<keyword evidence="1 4" id="KW-0489">Methyltransferase</keyword>
<evidence type="ECO:0000256" key="1">
    <source>
        <dbReference type="ARBA" id="ARBA00022603"/>
    </source>
</evidence>
<keyword evidence="2 4" id="KW-0808">Transferase</keyword>